<comment type="caution">
    <text evidence="3">The sequence shown here is derived from an EMBL/GenBank/DDBJ whole genome shotgun (WGS) entry which is preliminary data.</text>
</comment>
<gene>
    <name evidence="3" type="ORF">HT134_44480</name>
</gene>
<dbReference type="GO" id="GO:0004252">
    <property type="term" value="F:serine-type endopeptidase activity"/>
    <property type="evidence" value="ECO:0007669"/>
    <property type="project" value="InterPro"/>
</dbReference>
<dbReference type="InterPro" id="IPR036852">
    <property type="entry name" value="Peptidase_S8/S53_dom_sf"/>
</dbReference>
<dbReference type="Proteomes" id="UP000546126">
    <property type="component" value="Unassembled WGS sequence"/>
</dbReference>
<dbReference type="InterPro" id="IPR000209">
    <property type="entry name" value="Peptidase_S8/S53_dom"/>
</dbReference>
<feature type="non-terminal residue" evidence="3">
    <location>
        <position position="94"/>
    </location>
</feature>
<proteinExistence type="inferred from homology"/>
<reference evidence="3 4" key="1">
    <citation type="submission" date="2020-06" db="EMBL/GenBank/DDBJ databases">
        <authorList>
            <person name="Chanama M."/>
        </authorList>
    </citation>
    <scope>NUCLEOTIDE SEQUENCE [LARGE SCALE GENOMIC DNA]</scope>
    <source>
        <strain evidence="3 4">TBRC6557</strain>
    </source>
</reference>
<evidence type="ECO:0000256" key="1">
    <source>
        <dbReference type="PROSITE-ProRule" id="PRU01240"/>
    </source>
</evidence>
<name>A0A7Y6IZA4_9ACTN</name>
<organism evidence="3 4">
    <name type="scientific">Nonomuraea rhodomycinica</name>
    <dbReference type="NCBI Taxonomy" id="1712872"/>
    <lineage>
        <taxon>Bacteria</taxon>
        <taxon>Bacillati</taxon>
        <taxon>Actinomycetota</taxon>
        <taxon>Actinomycetes</taxon>
        <taxon>Streptosporangiales</taxon>
        <taxon>Streptosporangiaceae</taxon>
        <taxon>Nonomuraea</taxon>
    </lineage>
</organism>
<keyword evidence="4" id="KW-1185">Reference proteome</keyword>
<evidence type="ECO:0000259" key="2">
    <source>
        <dbReference type="Pfam" id="PF00082"/>
    </source>
</evidence>
<evidence type="ECO:0000313" key="4">
    <source>
        <dbReference type="Proteomes" id="UP000546126"/>
    </source>
</evidence>
<dbReference type="SUPFAM" id="SSF52743">
    <property type="entry name" value="Subtilisin-like"/>
    <property type="match status" value="1"/>
</dbReference>
<dbReference type="Gene3D" id="3.40.50.200">
    <property type="entry name" value="Peptidase S8/S53 domain"/>
    <property type="match status" value="1"/>
</dbReference>
<evidence type="ECO:0000313" key="3">
    <source>
        <dbReference type="EMBL" id="NUW47110.1"/>
    </source>
</evidence>
<protein>
    <submittedName>
        <fullName evidence="3">S8 family serine peptidase</fullName>
    </submittedName>
</protein>
<sequence>RAAKDGGTGADKESERAGNALAQGIRYAVDHGARVVSMSLGTSEWGWGGYADDSAAAVASAVGKGAILVASAGNGGSTDPLEVDAYNTMSYPAG</sequence>
<dbReference type="Pfam" id="PF00082">
    <property type="entry name" value="Peptidase_S8"/>
    <property type="match status" value="1"/>
</dbReference>
<accession>A0A7Y6IZA4</accession>
<comment type="caution">
    <text evidence="1">Lacks conserved residue(s) required for the propagation of feature annotation.</text>
</comment>
<dbReference type="EMBL" id="JABWGO010000080">
    <property type="protein sequence ID" value="NUW47110.1"/>
    <property type="molecule type" value="Genomic_DNA"/>
</dbReference>
<dbReference type="GO" id="GO:0006508">
    <property type="term" value="P:proteolysis"/>
    <property type="evidence" value="ECO:0007669"/>
    <property type="project" value="InterPro"/>
</dbReference>
<dbReference type="PROSITE" id="PS51892">
    <property type="entry name" value="SUBTILASE"/>
    <property type="match status" value="1"/>
</dbReference>
<comment type="similarity">
    <text evidence="1">Belongs to the peptidase S8 family.</text>
</comment>
<feature type="non-terminal residue" evidence="3">
    <location>
        <position position="1"/>
    </location>
</feature>
<dbReference type="RefSeq" id="WP_175606523.1">
    <property type="nucleotide sequence ID" value="NZ_JABWGO010000080.1"/>
</dbReference>
<dbReference type="AlphaFoldDB" id="A0A7Y6IZA4"/>
<feature type="domain" description="Peptidase S8/S53" evidence="2">
    <location>
        <begin position="13"/>
        <end position="93"/>
    </location>
</feature>